<dbReference type="Pfam" id="PF06233">
    <property type="entry name" value="Usg"/>
    <property type="match status" value="1"/>
</dbReference>
<feature type="region of interest" description="Disordered" evidence="1">
    <location>
        <begin position="1"/>
        <end position="30"/>
    </location>
</feature>
<dbReference type="EMBL" id="FMTP01000001">
    <property type="protein sequence ID" value="SCW38831.1"/>
    <property type="molecule type" value="Genomic_DNA"/>
</dbReference>
<accession>A0A1G4Q322</accession>
<keyword evidence="3" id="KW-1185">Reference proteome</keyword>
<evidence type="ECO:0000313" key="3">
    <source>
        <dbReference type="Proteomes" id="UP000198889"/>
    </source>
</evidence>
<protein>
    <recommendedName>
        <fullName evidence="4">Usg-like family protein</fullName>
    </recommendedName>
</protein>
<name>A0A1G4Q322_9HYPH</name>
<dbReference type="AlphaFoldDB" id="A0A1G4Q322"/>
<organism evidence="2 3">
    <name type="scientific">Ancylobacter rudongensis</name>
    <dbReference type="NCBI Taxonomy" id="177413"/>
    <lineage>
        <taxon>Bacteria</taxon>
        <taxon>Pseudomonadati</taxon>
        <taxon>Pseudomonadota</taxon>
        <taxon>Alphaproteobacteria</taxon>
        <taxon>Hyphomicrobiales</taxon>
        <taxon>Xanthobacteraceae</taxon>
        <taxon>Ancylobacter</taxon>
    </lineage>
</organism>
<dbReference type="Proteomes" id="UP000198889">
    <property type="component" value="Unassembled WGS sequence"/>
</dbReference>
<dbReference type="STRING" id="177413.SAMN05660859_0930"/>
<sequence>MTDHGVSSRGGLSPQAEGEGAGTGGRVSPDFRKQLEGYGLTTAQILYRMPDHPGILQTFLWQHYDLCPHFPELNRFLAFWKRELEGPLHSVLVAHSRLIGPAELRRVDGEFRLN</sequence>
<evidence type="ECO:0000313" key="2">
    <source>
        <dbReference type="EMBL" id="SCW38831.1"/>
    </source>
</evidence>
<proteinExistence type="predicted"/>
<evidence type="ECO:0008006" key="4">
    <source>
        <dbReference type="Google" id="ProtNLM"/>
    </source>
</evidence>
<reference evidence="3" key="1">
    <citation type="submission" date="2016-10" db="EMBL/GenBank/DDBJ databases">
        <authorList>
            <person name="Varghese N."/>
            <person name="Submissions S."/>
        </authorList>
    </citation>
    <scope>NUCLEOTIDE SEQUENCE [LARGE SCALE GENOMIC DNA]</scope>
    <source>
        <strain evidence="3">CGMCC 1.1761</strain>
    </source>
</reference>
<evidence type="ECO:0000256" key="1">
    <source>
        <dbReference type="SAM" id="MobiDB-lite"/>
    </source>
</evidence>
<gene>
    <name evidence="2" type="ORF">SAMN05660859_0930</name>
</gene>
<dbReference type="InterPro" id="IPR009354">
    <property type="entry name" value="Usg"/>
</dbReference>
<dbReference type="RefSeq" id="WP_091436489.1">
    <property type="nucleotide sequence ID" value="NZ_FMTP01000001.1"/>
</dbReference>